<sequence>MKYVVSDGATLSFPDGTKFELKQGIHNGSDFPAHVKKHWAFEAYARPLDDSDLEKEKNTEGLSSRLAELEKENTDLKAKVTEHEKTIADQVTEITDLKAKVAPEGGNSADTDKTDITGGKGEKNDKKQQAAN</sequence>
<organism evidence="3 4">
    <name type="scientific">Trabulsiella guamensis ATCC 49490</name>
    <dbReference type="NCBI Taxonomy" id="1005994"/>
    <lineage>
        <taxon>Bacteria</taxon>
        <taxon>Pseudomonadati</taxon>
        <taxon>Pseudomonadota</taxon>
        <taxon>Gammaproteobacteria</taxon>
        <taxon>Enterobacterales</taxon>
        <taxon>Enterobacteriaceae</taxon>
        <taxon>Trabulsiella</taxon>
    </lineage>
</organism>
<proteinExistence type="predicted"/>
<dbReference type="RefSeq" id="WP_038155837.1">
    <property type="nucleotide sequence ID" value="NZ_JMTB01000061.1"/>
</dbReference>
<dbReference type="AlphaFoldDB" id="A0A085ABD8"/>
<gene>
    <name evidence="3" type="ORF">GTGU_01776</name>
</gene>
<accession>A0A085ABD8</accession>
<dbReference type="OrthoDB" id="6624017at2"/>
<keyword evidence="1" id="KW-0175">Coiled coil</keyword>
<feature type="coiled-coil region" evidence="1">
    <location>
        <begin position="59"/>
        <end position="86"/>
    </location>
</feature>
<dbReference type="EMBL" id="JMTB01000061">
    <property type="protein sequence ID" value="KFC07533.1"/>
    <property type="molecule type" value="Genomic_DNA"/>
</dbReference>
<keyword evidence="4" id="KW-1185">Reference proteome</keyword>
<name>A0A085ABD8_9ENTR</name>
<evidence type="ECO:0000256" key="2">
    <source>
        <dbReference type="SAM" id="MobiDB-lite"/>
    </source>
</evidence>
<comment type="caution">
    <text evidence="3">The sequence shown here is derived from an EMBL/GenBank/DDBJ whole genome shotgun (WGS) entry which is preliminary data.</text>
</comment>
<feature type="region of interest" description="Disordered" evidence="2">
    <location>
        <begin position="98"/>
        <end position="132"/>
    </location>
</feature>
<feature type="compositionally biased region" description="Basic and acidic residues" evidence="2">
    <location>
        <begin position="110"/>
        <end position="132"/>
    </location>
</feature>
<evidence type="ECO:0000313" key="3">
    <source>
        <dbReference type="EMBL" id="KFC07533.1"/>
    </source>
</evidence>
<protein>
    <submittedName>
        <fullName evidence="3">Uncharacterized protein</fullName>
    </submittedName>
</protein>
<evidence type="ECO:0000256" key="1">
    <source>
        <dbReference type="SAM" id="Coils"/>
    </source>
</evidence>
<evidence type="ECO:0000313" key="4">
    <source>
        <dbReference type="Proteomes" id="UP000028630"/>
    </source>
</evidence>
<reference evidence="4" key="1">
    <citation type="submission" date="2014-05" db="EMBL/GenBank/DDBJ databases">
        <title>ATOL: Assembling a taxonomically balanced genome-scale reconstruction of the evolutionary history of the Enterobacteriaceae.</title>
        <authorList>
            <person name="Plunkett G. III"/>
            <person name="Neeno-Eckwall E.C."/>
            <person name="Glasner J.D."/>
            <person name="Perna N.T."/>
        </authorList>
    </citation>
    <scope>NUCLEOTIDE SEQUENCE [LARGE SCALE GENOMIC DNA]</scope>
    <source>
        <strain evidence="4">ATCC 49490</strain>
    </source>
</reference>
<dbReference type="Proteomes" id="UP000028630">
    <property type="component" value="Unassembled WGS sequence"/>
</dbReference>